<dbReference type="InterPro" id="IPR027405">
    <property type="entry name" value="YidB-like"/>
</dbReference>
<dbReference type="Pfam" id="PF20159">
    <property type="entry name" value="YidB"/>
    <property type="match status" value="1"/>
</dbReference>
<dbReference type="Gene3D" id="1.10.10.690">
    <property type="entry name" value="YidB-like"/>
    <property type="match status" value="1"/>
</dbReference>
<dbReference type="InterPro" id="IPR045372">
    <property type="entry name" value="YidB"/>
</dbReference>
<feature type="region of interest" description="Disordered" evidence="1">
    <location>
        <begin position="7"/>
        <end position="28"/>
    </location>
</feature>
<reference evidence="3" key="1">
    <citation type="journal article" date="2021" name="ISME J.">
        <title>Evolutionary origin and ecological implication of a unique nif island in free-living Bradyrhizobium lineages.</title>
        <authorList>
            <person name="Tao J."/>
        </authorList>
    </citation>
    <scope>NUCLEOTIDE SEQUENCE [LARGE SCALE GENOMIC DNA]</scope>
    <source>
        <strain evidence="3">SZCCT0094</strain>
    </source>
</reference>
<dbReference type="RefSeq" id="WP_012047272.1">
    <property type="nucleotide sequence ID" value="NZ_JABFDP010000004.1"/>
</dbReference>
<dbReference type="SUPFAM" id="SSF140804">
    <property type="entry name" value="YidB-like"/>
    <property type="match status" value="1"/>
</dbReference>
<organism evidence="2 3">
    <name type="scientific">Bradyrhizobium denitrificans</name>
    <dbReference type="NCBI Taxonomy" id="2734912"/>
    <lineage>
        <taxon>Bacteria</taxon>
        <taxon>Pseudomonadati</taxon>
        <taxon>Pseudomonadota</taxon>
        <taxon>Alphaproteobacteria</taxon>
        <taxon>Hyphomicrobiales</taxon>
        <taxon>Nitrobacteraceae</taxon>
        <taxon>Bradyrhizobium</taxon>
    </lineage>
</organism>
<feature type="region of interest" description="Disordered" evidence="1">
    <location>
        <begin position="50"/>
        <end position="78"/>
    </location>
</feature>
<sequence>MGLLDILNGMQNGPHGPSHPTTQQNGGMSPMTMAILALLAWKAVKHFSQGNQQPNAAPAPVPPPQPTGRQGGPLGGGLSGGLGGGLGNILAGGLGGLLAGGAAGSVLSGGLGDLLRQFQENGHGDTANSWVSPGENKPISPGDLANALGADQLDQLTAQSGLSRDELLNGLSQYLPKVIDQLTPDGRLPTEHELAGRI</sequence>
<evidence type="ECO:0000313" key="3">
    <source>
        <dbReference type="Proteomes" id="UP001314635"/>
    </source>
</evidence>
<keyword evidence="3" id="KW-1185">Reference proteome</keyword>
<comment type="caution">
    <text evidence="2">The sequence shown here is derived from an EMBL/GenBank/DDBJ whole genome shotgun (WGS) entry which is preliminary data.</text>
</comment>
<accession>A0ABS5G004</accession>
<evidence type="ECO:0000256" key="1">
    <source>
        <dbReference type="SAM" id="MobiDB-lite"/>
    </source>
</evidence>
<gene>
    <name evidence="2" type="ORF">JQ619_01215</name>
</gene>
<proteinExistence type="predicted"/>
<dbReference type="EMBL" id="JAFCLK010000001">
    <property type="protein sequence ID" value="MBR1134379.1"/>
    <property type="molecule type" value="Genomic_DNA"/>
</dbReference>
<name>A0ABS5G004_9BRAD</name>
<protein>
    <submittedName>
        <fullName evidence="2">DUF937 domain-containing protein</fullName>
    </submittedName>
</protein>
<feature type="compositionally biased region" description="Gly residues" evidence="1">
    <location>
        <begin position="69"/>
        <end position="78"/>
    </location>
</feature>
<dbReference type="Proteomes" id="UP001314635">
    <property type="component" value="Unassembled WGS sequence"/>
</dbReference>
<feature type="compositionally biased region" description="Pro residues" evidence="1">
    <location>
        <begin position="57"/>
        <end position="66"/>
    </location>
</feature>
<evidence type="ECO:0000313" key="2">
    <source>
        <dbReference type="EMBL" id="MBR1134379.1"/>
    </source>
</evidence>